<sequence length="228" mass="26675">MTEKKQKLQLHYTLEEETPIHSLGPTSLIILRNIEQEVRQGSYPWQVHKQIPNRIFPRHICRAHFSFILRGRLVKQRELTLDMRDFSSGGIWESEKRHRFMSSRIWRLCQSSLESVGFSGCSEMRFSRWLTRSLIDMEERRPGTIISSHFPTSFRFSCSTVGVLMAVSKDKKNLCLEHCTISPRADHLSDETNLILAKVFHEGRIPSVRQLHLLYHSLGKKTEQQMVN</sequence>
<organism evidence="1 2">
    <name type="scientific">Striga asiatica</name>
    <name type="common">Asiatic witchweed</name>
    <name type="synonym">Buchnera asiatica</name>
    <dbReference type="NCBI Taxonomy" id="4170"/>
    <lineage>
        <taxon>Eukaryota</taxon>
        <taxon>Viridiplantae</taxon>
        <taxon>Streptophyta</taxon>
        <taxon>Embryophyta</taxon>
        <taxon>Tracheophyta</taxon>
        <taxon>Spermatophyta</taxon>
        <taxon>Magnoliopsida</taxon>
        <taxon>eudicotyledons</taxon>
        <taxon>Gunneridae</taxon>
        <taxon>Pentapetalae</taxon>
        <taxon>asterids</taxon>
        <taxon>lamiids</taxon>
        <taxon>Lamiales</taxon>
        <taxon>Orobanchaceae</taxon>
        <taxon>Buchnereae</taxon>
        <taxon>Striga</taxon>
    </lineage>
</organism>
<dbReference type="AlphaFoldDB" id="A0A5A7R9I6"/>
<dbReference type="EMBL" id="BKCP01010959">
    <property type="protein sequence ID" value="GER54118.1"/>
    <property type="molecule type" value="Genomic_DNA"/>
</dbReference>
<comment type="caution">
    <text evidence="1">The sequence shown here is derived from an EMBL/GenBank/DDBJ whole genome shotgun (WGS) entry which is preliminary data.</text>
</comment>
<accession>A0A5A7R9I6</accession>
<keyword evidence="2" id="KW-1185">Reference proteome</keyword>
<evidence type="ECO:0000313" key="1">
    <source>
        <dbReference type="EMBL" id="GER54118.1"/>
    </source>
</evidence>
<dbReference type="OrthoDB" id="1516808at2759"/>
<proteinExistence type="predicted"/>
<reference evidence="2" key="1">
    <citation type="journal article" date="2019" name="Curr. Biol.">
        <title>Genome Sequence of Striga asiatica Provides Insight into the Evolution of Plant Parasitism.</title>
        <authorList>
            <person name="Yoshida S."/>
            <person name="Kim S."/>
            <person name="Wafula E.K."/>
            <person name="Tanskanen J."/>
            <person name="Kim Y.M."/>
            <person name="Honaas L."/>
            <person name="Yang Z."/>
            <person name="Spallek T."/>
            <person name="Conn C.E."/>
            <person name="Ichihashi Y."/>
            <person name="Cheong K."/>
            <person name="Cui S."/>
            <person name="Der J.P."/>
            <person name="Gundlach H."/>
            <person name="Jiao Y."/>
            <person name="Hori C."/>
            <person name="Ishida J.K."/>
            <person name="Kasahara H."/>
            <person name="Kiba T."/>
            <person name="Kim M.S."/>
            <person name="Koo N."/>
            <person name="Laohavisit A."/>
            <person name="Lee Y.H."/>
            <person name="Lumba S."/>
            <person name="McCourt P."/>
            <person name="Mortimer J.C."/>
            <person name="Mutuku J.M."/>
            <person name="Nomura T."/>
            <person name="Sasaki-Sekimoto Y."/>
            <person name="Seto Y."/>
            <person name="Wang Y."/>
            <person name="Wakatake T."/>
            <person name="Sakakibara H."/>
            <person name="Demura T."/>
            <person name="Yamaguchi S."/>
            <person name="Yoneyama K."/>
            <person name="Manabe R.I."/>
            <person name="Nelson D.C."/>
            <person name="Schulman A.H."/>
            <person name="Timko M.P."/>
            <person name="dePamphilis C.W."/>
            <person name="Choi D."/>
            <person name="Shirasu K."/>
        </authorList>
    </citation>
    <scope>NUCLEOTIDE SEQUENCE [LARGE SCALE GENOMIC DNA]</scope>
    <source>
        <strain evidence="2">cv. UVA1</strain>
    </source>
</reference>
<name>A0A5A7R9I6_STRAF</name>
<gene>
    <name evidence="1" type="ORF">STAS_31678</name>
</gene>
<protein>
    <submittedName>
        <fullName evidence="1">GTP-binding protein</fullName>
    </submittedName>
</protein>
<evidence type="ECO:0000313" key="2">
    <source>
        <dbReference type="Proteomes" id="UP000325081"/>
    </source>
</evidence>
<dbReference type="Proteomes" id="UP000325081">
    <property type="component" value="Unassembled WGS sequence"/>
</dbReference>